<organism evidence="1 2">
    <name type="scientific">Phragmitibacter flavus</name>
    <dbReference type="NCBI Taxonomy" id="2576071"/>
    <lineage>
        <taxon>Bacteria</taxon>
        <taxon>Pseudomonadati</taxon>
        <taxon>Verrucomicrobiota</taxon>
        <taxon>Verrucomicrobiia</taxon>
        <taxon>Verrucomicrobiales</taxon>
        <taxon>Verrucomicrobiaceae</taxon>
        <taxon>Phragmitibacter</taxon>
    </lineage>
</organism>
<accession>A0A5R8KJ99</accession>
<dbReference type="Proteomes" id="UP000306196">
    <property type="component" value="Unassembled WGS sequence"/>
</dbReference>
<sequence>MLDAVGTWADAAGNWLAVEFPDATDVPPMENMIKLSGLLTIDRKFLESSDYDISDSESCPSIERAILLLEEKGLVVARSTIIKESTCSKCEGSYRDCGCIKMVGAEVRQMIMDFENLGFFWTDRRA</sequence>
<dbReference type="RefSeq" id="WP_138085293.1">
    <property type="nucleotide sequence ID" value="NZ_VAUV01000004.1"/>
</dbReference>
<keyword evidence="2" id="KW-1185">Reference proteome</keyword>
<evidence type="ECO:0000313" key="2">
    <source>
        <dbReference type="Proteomes" id="UP000306196"/>
    </source>
</evidence>
<dbReference type="AlphaFoldDB" id="A0A5R8KJ99"/>
<protein>
    <submittedName>
        <fullName evidence="1">Uncharacterized protein</fullName>
    </submittedName>
</protein>
<dbReference type="EMBL" id="VAUV01000004">
    <property type="protein sequence ID" value="TLD71699.1"/>
    <property type="molecule type" value="Genomic_DNA"/>
</dbReference>
<evidence type="ECO:0000313" key="1">
    <source>
        <dbReference type="EMBL" id="TLD71699.1"/>
    </source>
</evidence>
<gene>
    <name evidence="1" type="ORF">FEM03_06050</name>
</gene>
<name>A0A5R8KJ99_9BACT</name>
<comment type="caution">
    <text evidence="1">The sequence shown here is derived from an EMBL/GenBank/DDBJ whole genome shotgun (WGS) entry which is preliminary data.</text>
</comment>
<proteinExistence type="predicted"/>
<reference evidence="1 2" key="1">
    <citation type="submission" date="2019-05" db="EMBL/GenBank/DDBJ databases">
        <title>Verrucobacter flavum gen. nov., sp. nov. a new member of the family Verrucomicrobiaceae.</title>
        <authorList>
            <person name="Szuroczki S."/>
            <person name="Abbaszade G."/>
            <person name="Szabo A."/>
            <person name="Felfoldi T."/>
            <person name="Schumann P."/>
            <person name="Boka K."/>
            <person name="Keki Z."/>
            <person name="Toumi M."/>
            <person name="Toth E."/>
        </authorList>
    </citation>
    <scope>NUCLEOTIDE SEQUENCE [LARGE SCALE GENOMIC DNA]</scope>
    <source>
        <strain evidence="1 2">MG-N-17</strain>
    </source>
</reference>